<dbReference type="EMBL" id="VCNI01000004">
    <property type="protein sequence ID" value="TMU50694.1"/>
    <property type="molecule type" value="Genomic_DNA"/>
</dbReference>
<dbReference type="RefSeq" id="WP_138838949.1">
    <property type="nucleotide sequence ID" value="NZ_VCNI01000004.1"/>
</dbReference>
<protein>
    <submittedName>
        <fullName evidence="2">Uncharacterized protein</fullName>
    </submittedName>
</protein>
<accession>A0ABY2WGK9</accession>
<name>A0ABY2WGK9_9FLAO</name>
<feature type="compositionally biased region" description="Polar residues" evidence="1">
    <location>
        <begin position="163"/>
        <end position="188"/>
    </location>
</feature>
<organism evidence="2 3">
    <name type="scientific">Flagellimonas algicola</name>
    <dbReference type="NCBI Taxonomy" id="2583815"/>
    <lineage>
        <taxon>Bacteria</taxon>
        <taxon>Pseudomonadati</taxon>
        <taxon>Bacteroidota</taxon>
        <taxon>Flavobacteriia</taxon>
        <taxon>Flavobacteriales</taxon>
        <taxon>Flavobacteriaceae</taxon>
        <taxon>Flagellimonas</taxon>
    </lineage>
</organism>
<feature type="region of interest" description="Disordered" evidence="1">
    <location>
        <begin position="141"/>
        <end position="188"/>
    </location>
</feature>
<proteinExistence type="predicted"/>
<reference evidence="2 3" key="1">
    <citation type="submission" date="2019-05" db="EMBL/GenBank/DDBJ databases">
        <title>Flagellimonas sp. AsT0115, sp. nov., isolated from a marine red algae, Asparagopsis taxiformis.</title>
        <authorList>
            <person name="Kim J."/>
            <person name="Jeong S.E."/>
            <person name="Jeon C.O."/>
        </authorList>
    </citation>
    <scope>NUCLEOTIDE SEQUENCE [LARGE SCALE GENOMIC DNA]</scope>
    <source>
        <strain evidence="2 3">AsT0115</strain>
    </source>
</reference>
<evidence type="ECO:0000256" key="1">
    <source>
        <dbReference type="SAM" id="MobiDB-lite"/>
    </source>
</evidence>
<keyword evidence="3" id="KW-1185">Reference proteome</keyword>
<evidence type="ECO:0000313" key="3">
    <source>
        <dbReference type="Proteomes" id="UP000751614"/>
    </source>
</evidence>
<dbReference type="Proteomes" id="UP000751614">
    <property type="component" value="Unassembled WGS sequence"/>
</dbReference>
<gene>
    <name evidence="2" type="ORF">FGG15_18000</name>
</gene>
<evidence type="ECO:0000313" key="2">
    <source>
        <dbReference type="EMBL" id="TMU50694.1"/>
    </source>
</evidence>
<sequence>MEKHQSLEFIKNKRPIDPTATLEDTEPLIQGMAIIDQNVSGYFKYWHVDFNATLRSLQTAIKVNAKESTFVGTPNSSGHGATESSDTDTQWHKKYLGTVHDPLKRKDGMDTITINPTLIVGVRDSRPGSWKTIPKFLRKKQVPYPSSGKNPFRPKDVPEEVPISTSQAKNGSSHQANENFSDDFFSQKTNPSAGQKGLMITVPDFVFDILGFASDPFKENRHMKKFWSPKKNAWRLQLFFQKKVLT</sequence>
<comment type="caution">
    <text evidence="2">The sequence shown here is derived from an EMBL/GenBank/DDBJ whole genome shotgun (WGS) entry which is preliminary data.</text>
</comment>